<dbReference type="Proteomes" id="UP000092741">
    <property type="component" value="Chromosome 2"/>
</dbReference>
<evidence type="ECO:0000313" key="1">
    <source>
        <dbReference type="EMBL" id="ANQ15121.1"/>
    </source>
</evidence>
<protein>
    <submittedName>
        <fullName evidence="1">Cytosolic protein</fullName>
    </submittedName>
</protein>
<proteinExistence type="predicted"/>
<organism evidence="1 2">
    <name type="scientific">Vibrio natriegens NBRC 15636 = ATCC 14048 = DSM 759</name>
    <dbReference type="NCBI Taxonomy" id="1219067"/>
    <lineage>
        <taxon>Bacteria</taxon>
        <taxon>Pseudomonadati</taxon>
        <taxon>Pseudomonadota</taxon>
        <taxon>Gammaproteobacteria</taxon>
        <taxon>Vibrionales</taxon>
        <taxon>Vibrionaceae</taxon>
        <taxon>Vibrio</taxon>
    </lineage>
</organism>
<keyword evidence="2" id="KW-1185">Reference proteome</keyword>
<gene>
    <name evidence="1" type="ORF">BA890_20615</name>
</gene>
<dbReference type="AlphaFoldDB" id="A0AAN0Y6W6"/>
<name>A0AAN0Y6W6_VIBNA</name>
<accession>A0AAN0Y6W6</accession>
<dbReference type="EMBL" id="CP016346">
    <property type="protein sequence ID" value="ANQ15121.1"/>
    <property type="molecule type" value="Genomic_DNA"/>
</dbReference>
<evidence type="ECO:0000313" key="2">
    <source>
        <dbReference type="Proteomes" id="UP000092741"/>
    </source>
</evidence>
<reference evidence="1 2" key="1">
    <citation type="submission" date="2016-07" db="EMBL/GenBank/DDBJ databases">
        <title>Developing Vibrio natriegens as a novel, fast-growing host for biotechnology.</title>
        <authorList>
            <person name="Weinstock M.T."/>
            <person name="Hesek E.D."/>
            <person name="Wilson C.M."/>
            <person name="Gibson D.G."/>
        </authorList>
    </citation>
    <scope>NUCLEOTIDE SEQUENCE [LARGE SCALE GENOMIC DNA]</scope>
    <source>
        <strain evidence="1 2">ATCC 14048</strain>
    </source>
</reference>
<dbReference type="GeneID" id="70914484"/>
<sequence length="257" mass="30069">MKLLYWLDEWRTYTRIEQRSKLPISGFDLLDDVYVRYELVDPNKPLLFTFSPSGTDVQVQDLNPNFKPWGYQLAEQQEVNIIAFQHLGKSNWFRSRNLIFFLEQLSELLAPFMCRLGYGQSRGGFAVGAFSELLKLDHVLLFYPVSTKNKTIVPWDDRPSTDLAQQFDWESGYHDRELGDAKGYVIYDPTNCIDRLHAERYPELTHLKVVGMGHGTQSNQLDKLEFFNSVAEEFIRHQQIDIAQFNEQTKTLFLKED</sequence>
<dbReference type="KEGG" id="vna:PN96_16770"/>
<dbReference type="RefSeq" id="WP_020334624.1">
    <property type="nucleotide sequence ID" value="NZ_ATFJ01000026.1"/>
</dbReference>